<name>A0A4U5M400_STECR</name>
<sequence>MKNEYIVIFFGMSPQLQHATVRINCRQSLFAWTMFRSIKSTCRQGCRRTVQSGFEKFGDSPLHANGAAGLAVGGVQTRVAGRVARRQANDNLGDRNTSLNTLT</sequence>
<gene>
    <name evidence="1" type="ORF">L596_027019</name>
</gene>
<comment type="caution">
    <text evidence="1">The sequence shown here is derived from an EMBL/GenBank/DDBJ whole genome shotgun (WGS) entry which is preliminary data.</text>
</comment>
<reference evidence="1 2" key="1">
    <citation type="journal article" date="2015" name="Genome Biol.">
        <title>Comparative genomics of Steinernema reveals deeply conserved gene regulatory networks.</title>
        <authorList>
            <person name="Dillman A.R."/>
            <person name="Macchietto M."/>
            <person name="Porter C.F."/>
            <person name="Rogers A."/>
            <person name="Williams B."/>
            <person name="Antoshechkin I."/>
            <person name="Lee M.M."/>
            <person name="Goodwin Z."/>
            <person name="Lu X."/>
            <person name="Lewis E.E."/>
            <person name="Goodrich-Blair H."/>
            <person name="Stock S.P."/>
            <person name="Adams B.J."/>
            <person name="Sternberg P.W."/>
            <person name="Mortazavi A."/>
        </authorList>
    </citation>
    <scope>NUCLEOTIDE SEQUENCE [LARGE SCALE GENOMIC DNA]</scope>
    <source>
        <strain evidence="1 2">ALL</strain>
    </source>
</reference>
<evidence type="ECO:0000313" key="1">
    <source>
        <dbReference type="EMBL" id="TKR63153.1"/>
    </source>
</evidence>
<dbReference type="AlphaFoldDB" id="A0A4U5M400"/>
<proteinExistence type="predicted"/>
<keyword evidence="2" id="KW-1185">Reference proteome</keyword>
<dbReference type="Proteomes" id="UP000298663">
    <property type="component" value="Unassembled WGS sequence"/>
</dbReference>
<accession>A0A4U5M400</accession>
<protein>
    <submittedName>
        <fullName evidence="1">Uncharacterized protein</fullName>
    </submittedName>
</protein>
<evidence type="ECO:0000313" key="2">
    <source>
        <dbReference type="Proteomes" id="UP000298663"/>
    </source>
</evidence>
<organism evidence="1 2">
    <name type="scientific">Steinernema carpocapsae</name>
    <name type="common">Entomopathogenic nematode</name>
    <dbReference type="NCBI Taxonomy" id="34508"/>
    <lineage>
        <taxon>Eukaryota</taxon>
        <taxon>Metazoa</taxon>
        <taxon>Ecdysozoa</taxon>
        <taxon>Nematoda</taxon>
        <taxon>Chromadorea</taxon>
        <taxon>Rhabditida</taxon>
        <taxon>Tylenchina</taxon>
        <taxon>Panagrolaimomorpha</taxon>
        <taxon>Strongyloidoidea</taxon>
        <taxon>Steinernematidae</taxon>
        <taxon>Steinernema</taxon>
    </lineage>
</organism>
<dbReference type="EMBL" id="AZBU02000010">
    <property type="protein sequence ID" value="TKR63153.1"/>
    <property type="molecule type" value="Genomic_DNA"/>
</dbReference>
<reference evidence="1 2" key="2">
    <citation type="journal article" date="2019" name="G3 (Bethesda)">
        <title>Hybrid Assembly of the Genome of the Entomopathogenic Nematode Steinernema carpocapsae Identifies the X-Chromosome.</title>
        <authorList>
            <person name="Serra L."/>
            <person name="Macchietto M."/>
            <person name="Macias-Munoz A."/>
            <person name="McGill C.J."/>
            <person name="Rodriguez I.M."/>
            <person name="Rodriguez B."/>
            <person name="Murad R."/>
            <person name="Mortazavi A."/>
        </authorList>
    </citation>
    <scope>NUCLEOTIDE SEQUENCE [LARGE SCALE GENOMIC DNA]</scope>
    <source>
        <strain evidence="1 2">ALL</strain>
    </source>
</reference>